<comment type="caution">
    <text evidence="1">The sequence shown here is derived from an EMBL/GenBank/DDBJ whole genome shotgun (WGS) entry which is preliminary data.</text>
</comment>
<dbReference type="Proteomes" id="UP000708148">
    <property type="component" value="Unassembled WGS sequence"/>
</dbReference>
<protein>
    <submittedName>
        <fullName evidence="1">Uncharacterized protein</fullName>
    </submittedName>
</protein>
<sequence length="230" mass="25127">MLPFGKLWLGAELYRASRSVVTIMSNCWWGGQTDQGNDGSPVQAFHHSYCTMSTFSCCVHSNDFVPINGWSEGLSEDICLIVVGNLRRITNLALSRRCATGVCCCHVVSQVAWTINTISHPEAAGCQNRSTTHKPGPLTVVPVAFAKREWGRGGCVAPLPVLHASTSRRCASSLLYVSTEDTIACRSSRVRLASSITEEVMVQVVPSPPQTPQMSRFPWSQQIPARTYIA</sequence>
<reference evidence="1" key="1">
    <citation type="submission" date="2020-12" db="EMBL/GenBank/DDBJ databases">
        <authorList>
            <person name="Iha C."/>
        </authorList>
    </citation>
    <scope>NUCLEOTIDE SEQUENCE</scope>
</reference>
<organism evidence="1 2">
    <name type="scientific">Ostreobium quekettii</name>
    <dbReference type="NCBI Taxonomy" id="121088"/>
    <lineage>
        <taxon>Eukaryota</taxon>
        <taxon>Viridiplantae</taxon>
        <taxon>Chlorophyta</taxon>
        <taxon>core chlorophytes</taxon>
        <taxon>Ulvophyceae</taxon>
        <taxon>TCBD clade</taxon>
        <taxon>Bryopsidales</taxon>
        <taxon>Ostreobineae</taxon>
        <taxon>Ostreobiaceae</taxon>
        <taxon>Ostreobium</taxon>
    </lineage>
</organism>
<name>A0A8S1IPG2_9CHLO</name>
<dbReference type="AlphaFoldDB" id="A0A8S1IPG2"/>
<evidence type="ECO:0000313" key="2">
    <source>
        <dbReference type="Proteomes" id="UP000708148"/>
    </source>
</evidence>
<proteinExistence type="predicted"/>
<evidence type="ECO:0000313" key="1">
    <source>
        <dbReference type="EMBL" id="CAD7697026.1"/>
    </source>
</evidence>
<dbReference type="EMBL" id="CAJHUC010000595">
    <property type="protein sequence ID" value="CAD7697026.1"/>
    <property type="molecule type" value="Genomic_DNA"/>
</dbReference>
<keyword evidence="2" id="KW-1185">Reference proteome</keyword>
<accession>A0A8S1IPG2</accession>
<gene>
    <name evidence="1" type="ORF">OSTQU699_LOCUS2387</name>
</gene>